<keyword evidence="1" id="KW-0678">Repressor</keyword>
<dbReference type="PRINTS" id="PR00455">
    <property type="entry name" value="HTHTETR"/>
</dbReference>
<dbReference type="SUPFAM" id="SSF48498">
    <property type="entry name" value="Tetracyclin repressor-like, C-terminal domain"/>
    <property type="match status" value="1"/>
</dbReference>
<evidence type="ECO:0000256" key="5">
    <source>
        <dbReference type="PROSITE-ProRule" id="PRU00335"/>
    </source>
</evidence>
<evidence type="ECO:0000256" key="6">
    <source>
        <dbReference type="SAM" id="MobiDB-lite"/>
    </source>
</evidence>
<evidence type="ECO:0000256" key="4">
    <source>
        <dbReference type="ARBA" id="ARBA00023163"/>
    </source>
</evidence>
<keyword evidence="2" id="KW-0805">Transcription regulation</keyword>
<dbReference type="PANTHER" id="PTHR30055:SF226">
    <property type="entry name" value="HTH-TYPE TRANSCRIPTIONAL REGULATOR PKSA"/>
    <property type="match status" value="1"/>
</dbReference>
<dbReference type="Proteomes" id="UP000192374">
    <property type="component" value="Unassembled WGS sequence"/>
</dbReference>
<dbReference type="InterPro" id="IPR009057">
    <property type="entry name" value="Homeodomain-like_sf"/>
</dbReference>
<evidence type="ECO:0000256" key="2">
    <source>
        <dbReference type="ARBA" id="ARBA00023015"/>
    </source>
</evidence>
<proteinExistence type="predicted"/>
<comment type="caution">
    <text evidence="8">The sequence shown here is derived from an EMBL/GenBank/DDBJ whole genome shotgun (WGS) entry which is preliminary data.</text>
</comment>
<evidence type="ECO:0000256" key="3">
    <source>
        <dbReference type="ARBA" id="ARBA00023125"/>
    </source>
</evidence>
<keyword evidence="9" id="KW-1185">Reference proteome</keyword>
<name>A0ABX3T7X9_9MYCO</name>
<dbReference type="InterPro" id="IPR001647">
    <property type="entry name" value="HTH_TetR"/>
</dbReference>
<keyword evidence="3 5" id="KW-0238">DNA-binding</keyword>
<dbReference type="EMBL" id="MVIC01000007">
    <property type="protein sequence ID" value="ORB16515.1"/>
    <property type="molecule type" value="Genomic_DNA"/>
</dbReference>
<evidence type="ECO:0000313" key="9">
    <source>
        <dbReference type="Proteomes" id="UP000192374"/>
    </source>
</evidence>
<feature type="DNA-binding region" description="H-T-H motif" evidence="5">
    <location>
        <begin position="47"/>
        <end position="66"/>
    </location>
</feature>
<protein>
    <submittedName>
        <fullName evidence="8">TetR family transcriptional regulator</fullName>
    </submittedName>
</protein>
<dbReference type="PROSITE" id="PS50977">
    <property type="entry name" value="HTH_TETR_2"/>
    <property type="match status" value="1"/>
</dbReference>
<dbReference type="SUPFAM" id="SSF46689">
    <property type="entry name" value="Homeodomain-like"/>
    <property type="match status" value="1"/>
</dbReference>
<dbReference type="InterPro" id="IPR050109">
    <property type="entry name" value="HTH-type_TetR-like_transc_reg"/>
</dbReference>
<dbReference type="InterPro" id="IPR036271">
    <property type="entry name" value="Tet_transcr_reg_TetR-rel_C_sf"/>
</dbReference>
<dbReference type="Pfam" id="PF00440">
    <property type="entry name" value="TetR_N"/>
    <property type="match status" value="1"/>
</dbReference>
<organism evidence="8 9">
    <name type="scientific">Mycobacterium noviomagense</name>
    <dbReference type="NCBI Taxonomy" id="459858"/>
    <lineage>
        <taxon>Bacteria</taxon>
        <taxon>Bacillati</taxon>
        <taxon>Actinomycetota</taxon>
        <taxon>Actinomycetes</taxon>
        <taxon>Mycobacteriales</taxon>
        <taxon>Mycobacteriaceae</taxon>
        <taxon>Mycobacterium</taxon>
    </lineage>
</organism>
<keyword evidence="4" id="KW-0804">Transcription</keyword>
<gene>
    <name evidence="8" type="ORF">BST37_06310</name>
</gene>
<reference evidence="8 9" key="1">
    <citation type="submission" date="2017-02" db="EMBL/GenBank/DDBJ databases">
        <title>The new phylogeny of genus Mycobacterium.</title>
        <authorList>
            <person name="Tortoli E."/>
            <person name="Trovato A."/>
            <person name="Cirillo D.M."/>
        </authorList>
    </citation>
    <scope>NUCLEOTIDE SEQUENCE [LARGE SCALE GENOMIC DNA]</scope>
    <source>
        <strain evidence="8 9">DSM 45145</strain>
    </source>
</reference>
<dbReference type="Pfam" id="PF13977">
    <property type="entry name" value="TetR_C_6"/>
    <property type="match status" value="1"/>
</dbReference>
<dbReference type="PANTHER" id="PTHR30055">
    <property type="entry name" value="HTH-TYPE TRANSCRIPTIONAL REGULATOR RUTR"/>
    <property type="match status" value="1"/>
</dbReference>
<sequence length="217" mass="23806">MWHNLRVPRTGSRGPGRPPAAKAAETRKRIMRAAREVFSERGYEAATFQEIAVRADLTRPAINHYFTNKRVLYLEVVAQTTQLVVTAAIERAQRETTLLGRLSQFVAATIEADAQNRSSAAFLITAVLESKRHPALSGVENDSLHATRGFLNGVLDDAIQRGELTSDTDVASLTEMLVAVLCGVGFYAGFVGNRQELDAITALLGQLMAGRLWQLRN</sequence>
<evidence type="ECO:0000256" key="1">
    <source>
        <dbReference type="ARBA" id="ARBA00022491"/>
    </source>
</evidence>
<dbReference type="InterPro" id="IPR039538">
    <property type="entry name" value="BetI_C"/>
</dbReference>
<dbReference type="Gene3D" id="1.10.10.60">
    <property type="entry name" value="Homeodomain-like"/>
    <property type="match status" value="1"/>
</dbReference>
<dbReference type="Gene3D" id="1.10.357.10">
    <property type="entry name" value="Tetracycline Repressor, domain 2"/>
    <property type="match status" value="1"/>
</dbReference>
<evidence type="ECO:0000259" key="7">
    <source>
        <dbReference type="PROSITE" id="PS50977"/>
    </source>
</evidence>
<feature type="region of interest" description="Disordered" evidence="6">
    <location>
        <begin position="1"/>
        <end position="25"/>
    </location>
</feature>
<feature type="domain" description="HTH tetR-type" evidence="7">
    <location>
        <begin position="24"/>
        <end position="84"/>
    </location>
</feature>
<accession>A0ABX3T7X9</accession>
<evidence type="ECO:0000313" key="8">
    <source>
        <dbReference type="EMBL" id="ORB16515.1"/>
    </source>
</evidence>